<evidence type="ECO:0000256" key="3">
    <source>
        <dbReference type="ARBA" id="ARBA00012438"/>
    </source>
</evidence>
<evidence type="ECO:0000313" key="16">
    <source>
        <dbReference type="Proteomes" id="UP000216107"/>
    </source>
</evidence>
<dbReference type="InterPro" id="IPR003660">
    <property type="entry name" value="HAMP_dom"/>
</dbReference>
<dbReference type="CDD" id="cd06225">
    <property type="entry name" value="HAMP"/>
    <property type="match status" value="1"/>
</dbReference>
<dbReference type="InterPro" id="IPR000700">
    <property type="entry name" value="PAS-assoc_C"/>
</dbReference>
<dbReference type="Gene3D" id="3.30.450.20">
    <property type="entry name" value="PAS domain"/>
    <property type="match status" value="1"/>
</dbReference>
<evidence type="ECO:0000256" key="4">
    <source>
        <dbReference type="ARBA" id="ARBA00022553"/>
    </source>
</evidence>
<keyword evidence="17" id="KW-1185">Reference proteome</keyword>
<feature type="transmembrane region" description="Helical" evidence="10">
    <location>
        <begin position="44"/>
        <end position="65"/>
    </location>
</feature>
<dbReference type="EC" id="2.7.13.3" evidence="3"/>
<dbReference type="OrthoDB" id="9177862at2"/>
<reference evidence="14 17" key="1">
    <citation type="submission" date="2016-08" db="EMBL/GenBank/DDBJ databases">
        <title>Candidatus Dactylopiibacterium carminicum genome sequence.</title>
        <authorList>
            <person name="Ramirez-Puebla S.T."/>
            <person name="Ormeno-Orrillo E."/>
            <person name="Vera-Ponce De Leon A."/>
            <person name="Luis L."/>
            <person name="Sanchez-Flores A."/>
            <person name="Monica R."/>
            <person name="Martinez-Romero E."/>
        </authorList>
    </citation>
    <scope>NUCLEOTIDE SEQUENCE [LARGE SCALE GENOMIC DNA]</scope>
    <source>
        <strain evidence="14">END1</strain>
    </source>
</reference>
<dbReference type="PROSITE" id="PS50109">
    <property type="entry name" value="HIS_KIN"/>
    <property type="match status" value="1"/>
</dbReference>
<dbReference type="InterPro" id="IPR035965">
    <property type="entry name" value="PAS-like_dom_sf"/>
</dbReference>
<evidence type="ECO:0000259" key="13">
    <source>
        <dbReference type="PROSITE" id="PS50885"/>
    </source>
</evidence>
<evidence type="ECO:0000256" key="6">
    <source>
        <dbReference type="ARBA" id="ARBA00022741"/>
    </source>
</evidence>
<dbReference type="Proteomes" id="UP000216107">
    <property type="component" value="Unassembled WGS sequence"/>
</dbReference>
<dbReference type="SUPFAM" id="SSF55785">
    <property type="entry name" value="PYP-like sensor domain (PAS domain)"/>
    <property type="match status" value="1"/>
</dbReference>
<feature type="transmembrane region" description="Helical" evidence="10">
    <location>
        <begin position="324"/>
        <end position="348"/>
    </location>
</feature>
<dbReference type="RefSeq" id="WP_095524138.1">
    <property type="nucleotide sequence ID" value="NZ_MDUX01000016.1"/>
</dbReference>
<keyword evidence="9" id="KW-0902">Two-component regulatory system</keyword>
<comment type="subcellular location">
    <subcellularLocation>
        <location evidence="2">Membrane</location>
    </subcellularLocation>
</comment>
<dbReference type="PRINTS" id="PR00344">
    <property type="entry name" value="BCTRLSENSOR"/>
</dbReference>
<dbReference type="SUPFAM" id="SSF55874">
    <property type="entry name" value="ATPase domain of HSP90 chaperone/DNA topoisomerase II/histidine kinase"/>
    <property type="match status" value="1"/>
</dbReference>
<dbReference type="InterPro" id="IPR036097">
    <property type="entry name" value="HisK_dim/P_sf"/>
</dbReference>
<dbReference type="InterPro" id="IPR050351">
    <property type="entry name" value="BphY/WalK/GraS-like"/>
</dbReference>
<dbReference type="GO" id="GO:0007234">
    <property type="term" value="P:osmosensory signaling via phosphorelay pathway"/>
    <property type="evidence" value="ECO:0007669"/>
    <property type="project" value="TreeGrafter"/>
</dbReference>
<dbReference type="GO" id="GO:0000155">
    <property type="term" value="F:phosphorelay sensor kinase activity"/>
    <property type="evidence" value="ECO:0007669"/>
    <property type="project" value="InterPro"/>
</dbReference>
<sequence>METTRSSMGCHQPLCADNTNIMRLMESFTRLQHWLDATSIQQRLRLLALLSAAGLCMLLALSLLAGSIKDGYFEAPDALNAQQRQLQHFNTETARLQLTIQDNLHAPDDSLDERIDGSTEKLLSEFQALNRAARGNKEALDLLRKSLDDFSQGYLALRQINQRIDEHYHQELILPSQTAAALLEKLLRETSAAEPAHAEASARIHAAFIETLLKMNTYYTKHEMTVSHATRSALEHLTQTITALEGKALNETERRQLRDLQRQIQTMISGLGNLQRAYATRDQIMQDRIQAALQHIAQGASLLDGRYTAGEQALRARYALHQGLVNGVAVTLSLLVIAVAFGLGTLIFRSISTPLTQLLHTVEAYSAGDFQHPVPDVGNNELGQLAGSLREFRLSALQRNLAERALRDSEGRFRALSDMSSDFFWEQNSMLQYTAFSGQRAGELLTSNVLKLGVRPWENPRVVEYEDEWALHRQQVESHEAFRDFEFALQLESGTYLYLLASGDPVWSENGDFRGYRGTAKDVSAQKASEAKIREFNLTLEQRVIERTQALEHSNQQLSQAMEQLVQREKLASLGNLVAGVAHELNTPLGNALVAATSLHDQVREIEQRIDSGNLRKSDLTEFIQLSREGCELIERNAHRAVDLVANFKQVAVDQTSAQRRGFDLAQTVSEVVATLSPSLRKQQHTISIDIPPGIELDSYPGPLDQVITNLVTNATVHAFAPGDAGHILISASMVGVDEILLMISDNGVGIPVDKHARVFDPFFTTRMGQGGSGLGLYIVYNIVISLLGGSIQLLSSPGMGTCFVLRLPRIAPEVEEEDDA</sequence>
<dbReference type="AlphaFoldDB" id="A0A272ETY7"/>
<feature type="domain" description="HAMP" evidence="13">
    <location>
        <begin position="349"/>
        <end position="401"/>
    </location>
</feature>
<keyword evidence="10" id="KW-0812">Transmembrane</keyword>
<keyword evidence="10" id="KW-1133">Transmembrane helix</keyword>
<evidence type="ECO:0000259" key="11">
    <source>
        <dbReference type="PROSITE" id="PS50109"/>
    </source>
</evidence>
<dbReference type="PROSITE" id="PS50885">
    <property type="entry name" value="HAMP"/>
    <property type="match status" value="1"/>
</dbReference>
<evidence type="ECO:0000256" key="2">
    <source>
        <dbReference type="ARBA" id="ARBA00004370"/>
    </source>
</evidence>
<keyword evidence="10" id="KW-0472">Membrane</keyword>
<evidence type="ECO:0000256" key="8">
    <source>
        <dbReference type="ARBA" id="ARBA00022840"/>
    </source>
</evidence>
<dbReference type="GO" id="GO:0030295">
    <property type="term" value="F:protein kinase activator activity"/>
    <property type="evidence" value="ECO:0007669"/>
    <property type="project" value="TreeGrafter"/>
</dbReference>
<dbReference type="GO" id="GO:0005524">
    <property type="term" value="F:ATP binding"/>
    <property type="evidence" value="ECO:0007669"/>
    <property type="project" value="UniProtKB-KW"/>
</dbReference>
<organism evidence="15 16">
    <name type="scientific">Candidatus Dactylopiibacterium carminicum</name>
    <dbReference type="NCBI Taxonomy" id="857335"/>
    <lineage>
        <taxon>Bacteria</taxon>
        <taxon>Pseudomonadati</taxon>
        <taxon>Pseudomonadota</taxon>
        <taxon>Betaproteobacteria</taxon>
        <taxon>Rhodocyclales</taxon>
        <taxon>Rhodocyclaceae</taxon>
        <taxon>Candidatus Dactylopiibacterium</taxon>
    </lineage>
</organism>
<dbReference type="GO" id="GO:0016020">
    <property type="term" value="C:membrane"/>
    <property type="evidence" value="ECO:0007669"/>
    <property type="project" value="UniProtKB-SubCell"/>
</dbReference>
<dbReference type="InterPro" id="IPR003661">
    <property type="entry name" value="HisK_dim/P_dom"/>
</dbReference>
<dbReference type="Gene3D" id="1.10.287.130">
    <property type="match status" value="1"/>
</dbReference>
<dbReference type="Pfam" id="PF02518">
    <property type="entry name" value="HATPase_c"/>
    <property type="match status" value="1"/>
</dbReference>
<dbReference type="GO" id="GO:0000156">
    <property type="term" value="F:phosphorelay response regulator activity"/>
    <property type="evidence" value="ECO:0007669"/>
    <property type="project" value="TreeGrafter"/>
</dbReference>
<dbReference type="SUPFAM" id="SSF47384">
    <property type="entry name" value="Homodimeric domain of signal transducing histidine kinase"/>
    <property type="match status" value="1"/>
</dbReference>
<dbReference type="PANTHER" id="PTHR42878:SF7">
    <property type="entry name" value="SENSOR HISTIDINE KINASE GLRK"/>
    <property type="match status" value="1"/>
</dbReference>
<dbReference type="EMBL" id="NMRN01000015">
    <property type="protein sequence ID" value="PAS93561.1"/>
    <property type="molecule type" value="Genomic_DNA"/>
</dbReference>
<evidence type="ECO:0000259" key="12">
    <source>
        <dbReference type="PROSITE" id="PS50113"/>
    </source>
</evidence>
<keyword evidence="8" id="KW-0067">ATP-binding</keyword>
<dbReference type="InterPro" id="IPR003594">
    <property type="entry name" value="HATPase_dom"/>
</dbReference>
<reference evidence="15 16" key="2">
    <citation type="submission" date="2017-07" db="EMBL/GenBank/DDBJ databases">
        <title>Candidatus Dactylopiibacterium carminicum, a nitrogen-fixing symbiont of the cochineal insect Dactylopius coccus and Dactylopius opuntiae (Hemiptera: Coccoidea: Dactylopiidae).</title>
        <authorList>
            <person name="Vera A."/>
        </authorList>
    </citation>
    <scope>NUCLEOTIDE SEQUENCE [LARGE SCALE GENOMIC DNA]</scope>
    <source>
        <strain evidence="15 16">NFDCM</strain>
    </source>
</reference>
<keyword evidence="4" id="KW-0597">Phosphoprotein</keyword>
<feature type="domain" description="PAC" evidence="12">
    <location>
        <begin position="483"/>
        <end position="535"/>
    </location>
</feature>
<dbReference type="PANTHER" id="PTHR42878">
    <property type="entry name" value="TWO-COMPONENT HISTIDINE KINASE"/>
    <property type="match status" value="1"/>
</dbReference>
<accession>A0A272ETY7</accession>
<dbReference type="Proteomes" id="UP000623509">
    <property type="component" value="Unassembled WGS sequence"/>
</dbReference>
<gene>
    <name evidence="14" type="ORF">BGI27_06715</name>
    <name evidence="15" type="ORF">CGU29_07110</name>
</gene>
<evidence type="ECO:0000256" key="7">
    <source>
        <dbReference type="ARBA" id="ARBA00022777"/>
    </source>
</evidence>
<evidence type="ECO:0000313" key="14">
    <source>
        <dbReference type="EMBL" id="KAF7599661.1"/>
    </source>
</evidence>
<dbReference type="CDD" id="cd00075">
    <property type="entry name" value="HATPase"/>
    <property type="match status" value="1"/>
</dbReference>
<dbReference type="Pfam" id="PF00672">
    <property type="entry name" value="HAMP"/>
    <property type="match status" value="1"/>
</dbReference>
<evidence type="ECO:0000313" key="15">
    <source>
        <dbReference type="EMBL" id="PAS93561.1"/>
    </source>
</evidence>
<evidence type="ECO:0000256" key="5">
    <source>
        <dbReference type="ARBA" id="ARBA00022679"/>
    </source>
</evidence>
<dbReference type="SMART" id="SM00304">
    <property type="entry name" value="HAMP"/>
    <property type="match status" value="1"/>
</dbReference>
<dbReference type="InterPro" id="IPR005467">
    <property type="entry name" value="His_kinase_dom"/>
</dbReference>
<dbReference type="InterPro" id="IPR036890">
    <property type="entry name" value="HATPase_C_sf"/>
</dbReference>
<dbReference type="CDD" id="cd00082">
    <property type="entry name" value="HisKA"/>
    <property type="match status" value="1"/>
</dbReference>
<comment type="caution">
    <text evidence="15">The sequence shown here is derived from an EMBL/GenBank/DDBJ whole genome shotgun (WGS) entry which is preliminary data.</text>
</comment>
<protein>
    <recommendedName>
        <fullName evidence="3">histidine kinase</fullName>
        <ecNumber evidence="3">2.7.13.3</ecNumber>
    </recommendedName>
</protein>
<keyword evidence="5" id="KW-0808">Transferase</keyword>
<dbReference type="SUPFAM" id="SSF158472">
    <property type="entry name" value="HAMP domain-like"/>
    <property type="match status" value="1"/>
</dbReference>
<evidence type="ECO:0000256" key="1">
    <source>
        <dbReference type="ARBA" id="ARBA00000085"/>
    </source>
</evidence>
<name>A0A272ETY7_9RHOO</name>
<dbReference type="Gene3D" id="6.10.340.10">
    <property type="match status" value="1"/>
</dbReference>
<feature type="domain" description="Histidine kinase" evidence="11">
    <location>
        <begin position="580"/>
        <end position="812"/>
    </location>
</feature>
<evidence type="ECO:0000256" key="10">
    <source>
        <dbReference type="SAM" id="Phobius"/>
    </source>
</evidence>
<evidence type="ECO:0000256" key="9">
    <source>
        <dbReference type="ARBA" id="ARBA00023012"/>
    </source>
</evidence>
<keyword evidence="6" id="KW-0547">Nucleotide-binding</keyword>
<evidence type="ECO:0000313" key="17">
    <source>
        <dbReference type="Proteomes" id="UP000623509"/>
    </source>
</evidence>
<comment type="catalytic activity">
    <reaction evidence="1">
        <text>ATP + protein L-histidine = ADP + protein N-phospho-L-histidine.</text>
        <dbReference type="EC" id="2.7.13.3"/>
    </reaction>
</comment>
<dbReference type="PROSITE" id="PS50113">
    <property type="entry name" value="PAC"/>
    <property type="match status" value="1"/>
</dbReference>
<proteinExistence type="predicted"/>
<dbReference type="SMART" id="SM00387">
    <property type="entry name" value="HATPase_c"/>
    <property type="match status" value="1"/>
</dbReference>
<dbReference type="InterPro" id="IPR004358">
    <property type="entry name" value="Sig_transdc_His_kin-like_C"/>
</dbReference>
<dbReference type="Gene3D" id="3.30.565.10">
    <property type="entry name" value="Histidine kinase-like ATPase, C-terminal domain"/>
    <property type="match status" value="1"/>
</dbReference>
<dbReference type="EMBL" id="MDUX01000016">
    <property type="protein sequence ID" value="KAF7599661.1"/>
    <property type="molecule type" value="Genomic_DNA"/>
</dbReference>
<keyword evidence="7" id="KW-0418">Kinase</keyword>